<feature type="region of interest" description="Disordered" evidence="1">
    <location>
        <begin position="413"/>
        <end position="439"/>
    </location>
</feature>
<protein>
    <recommendedName>
        <fullName evidence="4">F-box domain-containing protein</fullName>
    </recommendedName>
</protein>
<evidence type="ECO:0008006" key="4">
    <source>
        <dbReference type="Google" id="ProtNLM"/>
    </source>
</evidence>
<comment type="caution">
    <text evidence="2">The sequence shown here is derived from an EMBL/GenBank/DDBJ whole genome shotgun (WGS) entry which is preliminary data.</text>
</comment>
<dbReference type="EMBL" id="SGPM01000132">
    <property type="protein sequence ID" value="THH29264.1"/>
    <property type="molecule type" value="Genomic_DNA"/>
</dbReference>
<evidence type="ECO:0000313" key="2">
    <source>
        <dbReference type="EMBL" id="THH29264.1"/>
    </source>
</evidence>
<evidence type="ECO:0000313" key="3">
    <source>
        <dbReference type="Proteomes" id="UP000308730"/>
    </source>
</evidence>
<organism evidence="2 3">
    <name type="scientific">Antrodiella citrinella</name>
    <dbReference type="NCBI Taxonomy" id="2447956"/>
    <lineage>
        <taxon>Eukaryota</taxon>
        <taxon>Fungi</taxon>
        <taxon>Dikarya</taxon>
        <taxon>Basidiomycota</taxon>
        <taxon>Agaricomycotina</taxon>
        <taxon>Agaricomycetes</taxon>
        <taxon>Polyporales</taxon>
        <taxon>Steccherinaceae</taxon>
        <taxon>Antrodiella</taxon>
    </lineage>
</organism>
<evidence type="ECO:0000256" key="1">
    <source>
        <dbReference type="SAM" id="MobiDB-lite"/>
    </source>
</evidence>
<accession>A0A4S4MSW7</accession>
<gene>
    <name evidence="2" type="ORF">EUX98_g4935</name>
</gene>
<sequence>MISPPIPIELVAAISNDVDQKTLKVMVFVCRAWVGLARKKLWNTVTLSHGGIPAFTQILRDSQDHDTGGIGQCVKGLHLTTDHEMRRKLPLRVLETLLCLLPYLTDLTLDGFPFKAETRSCWPVLPPLDTNAIKKAASIRIRYDTIDLVTLVAFINNFAEIICLSFEECDIKGNKVDFNSLVWVKILSVEVVNPPNDSGKVLAKLLMCSAHVDKLQEIFYDCETLAEFVLVCDLVHAAGKSMLKITCDIPFVPAATAFLMHVPPLHLQEIELWLDSVEDDNVFEGEFLAAEKRTNMEAVLVKIPNLKVVNVVTEDTAYWATMKVMVSQPKIGRISEFPDILDGLVSFDMLSSYIICALALMQAAVISPSHQTSLDSMEIEIQPRQDPSYSGLVGSGHITSDCEHTHSCSPEIGSGQGYGHSGQASSGHLTSDCKKSHSC</sequence>
<name>A0A4S4MSW7_9APHY</name>
<keyword evidence="3" id="KW-1185">Reference proteome</keyword>
<proteinExistence type="predicted"/>
<reference evidence="2 3" key="1">
    <citation type="submission" date="2019-02" db="EMBL/GenBank/DDBJ databases">
        <title>Genome sequencing of the rare red list fungi Antrodiella citrinella (Flaviporus citrinellus).</title>
        <authorList>
            <person name="Buettner E."/>
            <person name="Kellner H."/>
        </authorList>
    </citation>
    <scope>NUCLEOTIDE SEQUENCE [LARGE SCALE GENOMIC DNA]</scope>
    <source>
        <strain evidence="2 3">DSM 108506</strain>
    </source>
</reference>
<dbReference type="Proteomes" id="UP000308730">
    <property type="component" value="Unassembled WGS sequence"/>
</dbReference>
<dbReference type="AlphaFoldDB" id="A0A4S4MSW7"/>